<proteinExistence type="predicted"/>
<keyword evidence="1" id="KW-0812">Transmembrane</keyword>
<evidence type="ECO:0000313" key="3">
    <source>
        <dbReference type="Proteomes" id="UP001152320"/>
    </source>
</evidence>
<dbReference type="Proteomes" id="UP001152320">
    <property type="component" value="Chromosome 8"/>
</dbReference>
<keyword evidence="1" id="KW-1133">Transmembrane helix</keyword>
<comment type="caution">
    <text evidence="2">The sequence shown here is derived from an EMBL/GenBank/DDBJ whole genome shotgun (WGS) entry which is preliminary data.</text>
</comment>
<keyword evidence="3" id="KW-1185">Reference proteome</keyword>
<feature type="transmembrane region" description="Helical" evidence="1">
    <location>
        <begin position="73"/>
        <end position="92"/>
    </location>
</feature>
<protein>
    <submittedName>
        <fullName evidence="2">Uncharacterized protein</fullName>
    </submittedName>
</protein>
<dbReference type="AlphaFoldDB" id="A0A9Q1HA73"/>
<reference evidence="2" key="1">
    <citation type="submission" date="2021-10" db="EMBL/GenBank/DDBJ databases">
        <title>Tropical sea cucumber genome reveals ecological adaptation and Cuvierian tubules defense mechanism.</title>
        <authorList>
            <person name="Chen T."/>
        </authorList>
    </citation>
    <scope>NUCLEOTIDE SEQUENCE</scope>
    <source>
        <strain evidence="2">Nanhai2018</strain>
        <tissue evidence="2">Muscle</tissue>
    </source>
</reference>
<accession>A0A9Q1HA73</accession>
<keyword evidence="1" id="KW-0472">Membrane</keyword>
<gene>
    <name evidence="2" type="ORF">HOLleu_18848</name>
</gene>
<evidence type="ECO:0000256" key="1">
    <source>
        <dbReference type="SAM" id="Phobius"/>
    </source>
</evidence>
<sequence length="230" mass="25941">MEEVSLGKEEGDSSSDVNVYITIDPASLPKLKKSSSGKRKFDHPHSVPSVVKDCLDELGLKPKWSLCASSRGVLLMFEIVLSLTLLLIAAIASDWHFGYTAHDVGIAMNAVSMAGFIILFMCLLLDVHCFCQESVERFIEITAYLVLLVLQITSFIISMVDSNDPYGPLVTFKILSVIMCCSLLLNVYYTNDEYLKTRKSVLPQTKSKKERVRRRMQKKKKYKRLNQSGF</sequence>
<feature type="transmembrane region" description="Helical" evidence="1">
    <location>
        <begin position="104"/>
        <end position="126"/>
    </location>
</feature>
<organism evidence="2 3">
    <name type="scientific">Holothuria leucospilota</name>
    <name type="common">Black long sea cucumber</name>
    <name type="synonym">Mertensiothuria leucospilota</name>
    <dbReference type="NCBI Taxonomy" id="206669"/>
    <lineage>
        <taxon>Eukaryota</taxon>
        <taxon>Metazoa</taxon>
        <taxon>Echinodermata</taxon>
        <taxon>Eleutherozoa</taxon>
        <taxon>Echinozoa</taxon>
        <taxon>Holothuroidea</taxon>
        <taxon>Aspidochirotacea</taxon>
        <taxon>Aspidochirotida</taxon>
        <taxon>Holothuriidae</taxon>
        <taxon>Holothuria</taxon>
    </lineage>
</organism>
<feature type="transmembrane region" description="Helical" evidence="1">
    <location>
        <begin position="166"/>
        <end position="189"/>
    </location>
</feature>
<name>A0A9Q1HA73_HOLLE</name>
<dbReference type="EMBL" id="JAIZAY010000008">
    <property type="protein sequence ID" value="KAJ8037906.1"/>
    <property type="molecule type" value="Genomic_DNA"/>
</dbReference>
<feature type="transmembrane region" description="Helical" evidence="1">
    <location>
        <begin position="138"/>
        <end position="160"/>
    </location>
</feature>
<evidence type="ECO:0000313" key="2">
    <source>
        <dbReference type="EMBL" id="KAJ8037906.1"/>
    </source>
</evidence>